<dbReference type="RefSeq" id="WP_413778645.1">
    <property type="nucleotide sequence ID" value="NZ_JAUOZS010000001.1"/>
</dbReference>
<evidence type="ECO:0000256" key="1">
    <source>
        <dbReference type="SAM" id="Phobius"/>
    </source>
</evidence>
<dbReference type="EMBL" id="JAUOZS010000001">
    <property type="protein sequence ID" value="MDT8900085.1"/>
    <property type="molecule type" value="Genomic_DNA"/>
</dbReference>
<evidence type="ECO:0008006" key="4">
    <source>
        <dbReference type="Google" id="ProtNLM"/>
    </source>
</evidence>
<accession>A0ABU3NUG9</accession>
<name>A0ABU3NUG9_9FIRM</name>
<sequence length="93" mass="9997">MSHDFQNEFQREVVDRLARLETMLSVVTRDCPLCQSRIGALEIQAAKAAASTASAHHRIDGLISTALWAAGAVGGITAVLIQVGLYIFKAMRG</sequence>
<evidence type="ECO:0000313" key="2">
    <source>
        <dbReference type="EMBL" id="MDT8900085.1"/>
    </source>
</evidence>
<keyword evidence="3" id="KW-1185">Reference proteome</keyword>
<dbReference type="Proteomes" id="UP001254848">
    <property type="component" value="Unassembled WGS sequence"/>
</dbReference>
<keyword evidence="1" id="KW-1133">Transmembrane helix</keyword>
<comment type="caution">
    <text evidence="2">The sequence shown here is derived from an EMBL/GenBank/DDBJ whole genome shotgun (WGS) entry which is preliminary data.</text>
</comment>
<feature type="transmembrane region" description="Helical" evidence="1">
    <location>
        <begin position="66"/>
        <end position="88"/>
    </location>
</feature>
<organism evidence="2 3">
    <name type="scientific">Anaeroselena agilis</name>
    <dbReference type="NCBI Taxonomy" id="3063788"/>
    <lineage>
        <taxon>Bacteria</taxon>
        <taxon>Bacillati</taxon>
        <taxon>Bacillota</taxon>
        <taxon>Negativicutes</taxon>
        <taxon>Acetonemataceae</taxon>
        <taxon>Anaeroselena</taxon>
    </lineage>
</organism>
<keyword evidence="1" id="KW-0812">Transmembrane</keyword>
<evidence type="ECO:0000313" key="3">
    <source>
        <dbReference type="Proteomes" id="UP001254848"/>
    </source>
</evidence>
<gene>
    <name evidence="2" type="ORF">Q4T40_02390</name>
</gene>
<keyword evidence="1" id="KW-0472">Membrane</keyword>
<proteinExistence type="predicted"/>
<protein>
    <recommendedName>
        <fullName evidence="4">Transmembrane protein</fullName>
    </recommendedName>
</protein>
<reference evidence="2 3" key="1">
    <citation type="submission" date="2023-07" db="EMBL/GenBank/DDBJ databases">
        <title>The novel representative of Negativicutes class, Anaeroselena agilis gen. nov. sp. nov.</title>
        <authorList>
            <person name="Prokofeva M.I."/>
            <person name="Elcheninov A.G."/>
            <person name="Klyukina A."/>
            <person name="Kublanov I.V."/>
            <person name="Frolov E.N."/>
            <person name="Podosokorskaya O.A."/>
        </authorList>
    </citation>
    <scope>NUCLEOTIDE SEQUENCE [LARGE SCALE GENOMIC DNA]</scope>
    <source>
        <strain evidence="2 3">4137-cl</strain>
    </source>
</reference>